<dbReference type="OrthoDB" id="713315at2"/>
<protein>
    <recommendedName>
        <fullName evidence="1">Helicase C-terminal domain-containing protein</fullName>
    </recommendedName>
</protein>
<evidence type="ECO:0000259" key="1">
    <source>
        <dbReference type="PROSITE" id="PS51194"/>
    </source>
</evidence>
<dbReference type="STRING" id="1385520.N802_06885"/>
<dbReference type="AlphaFoldDB" id="A0A0A0J4L3"/>
<reference evidence="2 3" key="1">
    <citation type="submission" date="2013-08" db="EMBL/GenBank/DDBJ databases">
        <title>The genome sequence of Knoellia sinensis.</title>
        <authorList>
            <person name="Zhu W."/>
            <person name="Wang G."/>
        </authorList>
    </citation>
    <scope>NUCLEOTIDE SEQUENCE [LARGE SCALE GENOMIC DNA]</scope>
    <source>
        <strain evidence="2 3">KCTC 19936</strain>
    </source>
</reference>
<dbReference type="CDD" id="cd18785">
    <property type="entry name" value="SF2_C"/>
    <property type="match status" value="1"/>
</dbReference>
<dbReference type="InterPro" id="IPR027417">
    <property type="entry name" value="P-loop_NTPase"/>
</dbReference>
<accession>A0A0A0J4L3</accession>
<keyword evidence="3" id="KW-1185">Reference proteome</keyword>
<name>A0A0A0J4L3_9MICO</name>
<evidence type="ECO:0000313" key="3">
    <source>
        <dbReference type="Proteomes" id="UP000030002"/>
    </source>
</evidence>
<dbReference type="SUPFAM" id="SSF52540">
    <property type="entry name" value="P-loop containing nucleoside triphosphate hydrolases"/>
    <property type="match status" value="1"/>
</dbReference>
<proteinExistence type="predicted"/>
<dbReference type="Proteomes" id="UP000030002">
    <property type="component" value="Unassembled WGS sequence"/>
</dbReference>
<dbReference type="RefSeq" id="WP_035918575.1">
    <property type="nucleotide sequence ID" value="NZ_AVPJ01000018.1"/>
</dbReference>
<dbReference type="EMBL" id="AVPJ01000018">
    <property type="protein sequence ID" value="KGN30536.1"/>
    <property type="molecule type" value="Genomic_DNA"/>
</dbReference>
<organism evidence="2 3">
    <name type="scientific">Knoellia sinensis KCTC 19936</name>
    <dbReference type="NCBI Taxonomy" id="1385520"/>
    <lineage>
        <taxon>Bacteria</taxon>
        <taxon>Bacillati</taxon>
        <taxon>Actinomycetota</taxon>
        <taxon>Actinomycetes</taxon>
        <taxon>Micrococcales</taxon>
        <taxon>Intrasporangiaceae</taxon>
        <taxon>Knoellia</taxon>
    </lineage>
</organism>
<dbReference type="InterPro" id="IPR001650">
    <property type="entry name" value="Helicase_C-like"/>
</dbReference>
<evidence type="ECO:0000313" key="2">
    <source>
        <dbReference type="EMBL" id="KGN30536.1"/>
    </source>
</evidence>
<sequence length="1052" mass="115009">MTDLNPWYAAREIMVDALVADLHGSEDDELLTENPLRRFLVGILHPRSGDAVEVDRVGDDADQDAGTAPDADFDPGVSFSHMRYPSTIGLTAGIKRGTTGIQVSVQTDRYEEVDEGESKLWKRRPFGPFEVDISTSAPAVGETLLCEGLALRHVVRAPHDGVQSVTLVLVNTLASPTEGGRDRHCWFRPSIVVRTLDGEFVDRRPEHLLEHMDADALSAELLHRAQRHLAVGHGVAVDWQETVSVRAIRTTFFPRHDLPLAEASRPDLSAIAMTELADGSLSPLHGLVDAYETWITDKEVRDVPSLSGVHLETAQRHLNEARGAAHRMRRGIGIIESEPLVGRSFRVMNAVMQMQREHQEMLRGVLDTPGTPVVGEWRPFQMAFILMNIEGLSDPGSDERDLADVLWFPTGGGKTEAYLGLIALAMVHRRLRGAGADGRGAGVAVIMRYTLRLLTLQQFERAAGLICALEVWRRAEPDMQEKEPFTIGLWVGQGATPNSIADAAKALRRRRGNDDPGDLGDPVQLLRCPWCGSRLTEDHYEVDRRANRLTVRCPGTDCVFRLGDGLPVALVDSDVYSVRPSLVIGTVDKFAMLAWRGEAGSLFGRGTDAPPDLVVQDELHLISGPLGTLVGLYETAIDHLATDRTTGTRPKVIASTATIRRAKEQVRSVFAREARQFPPPGIDASDSFFAVDAPRESKGTRLYVGVMAPGTSHATLTVRTYAALLQAALASEMDDAVRDAYWTLLGYFNSLRVLGAAFIATIDDVRDRIKVVAGRREEVPRVTRDPRELTSRKKSSEIPVELEALQTAYPSPLSPDTVLATNMISVGVDVDRLGLMVVSGQPQTTSEYIQATSRVGRRHPGLVVTLFNAGRSRDLSHYEAFTTYHRSLYQQVEATGATPFASRALDRGLHGLLAVLARHLVPGAASDDAAVVPVQGGRKDLDAVSQTILDRVRSVSPDAEEDVEDALEALIGAWEDAVASGEVTKYAGWRSSLDALLVPAGASLSDELGEPLTEIFPPGRPAWATLTSLRNVDRECSLRLVSAQRRARRDEK</sequence>
<gene>
    <name evidence="2" type="ORF">N802_06885</name>
</gene>
<feature type="domain" description="Helicase C-terminal" evidence="1">
    <location>
        <begin position="757"/>
        <end position="896"/>
    </location>
</feature>
<dbReference type="PROSITE" id="PS51194">
    <property type="entry name" value="HELICASE_CTER"/>
    <property type="match status" value="1"/>
</dbReference>
<dbReference type="Gene3D" id="3.40.50.300">
    <property type="entry name" value="P-loop containing nucleotide triphosphate hydrolases"/>
    <property type="match status" value="1"/>
</dbReference>
<comment type="caution">
    <text evidence="2">The sequence shown here is derived from an EMBL/GenBank/DDBJ whole genome shotgun (WGS) entry which is preliminary data.</text>
</comment>
<dbReference type="eggNOG" id="COG1061">
    <property type="taxonomic scope" value="Bacteria"/>
</dbReference>